<evidence type="ECO:0000256" key="3">
    <source>
        <dbReference type="ARBA" id="ARBA00022777"/>
    </source>
</evidence>
<comment type="catalytic activity">
    <reaction evidence="5">
        <text>L-arginyl-[protein] + ATP = N(omega)-phospho-L-arginyl-[protein] + ADP + H(+)</text>
        <dbReference type="Rhea" id="RHEA:43384"/>
        <dbReference type="Rhea" id="RHEA-COMP:10532"/>
        <dbReference type="Rhea" id="RHEA-COMP:10533"/>
        <dbReference type="ChEBI" id="CHEBI:15378"/>
        <dbReference type="ChEBI" id="CHEBI:29965"/>
        <dbReference type="ChEBI" id="CHEBI:30616"/>
        <dbReference type="ChEBI" id="CHEBI:83226"/>
        <dbReference type="ChEBI" id="CHEBI:456216"/>
        <dbReference type="EC" id="2.7.14.1"/>
    </reaction>
</comment>
<reference evidence="9 10" key="1">
    <citation type="submission" date="2021-06" db="EMBL/GenBank/DDBJ databases">
        <title>Complete genome of Haloferula helveola possessing various polysaccharide degrading enzymes.</title>
        <authorList>
            <person name="Takami H."/>
            <person name="Huang C."/>
            <person name="Hamasaki K."/>
        </authorList>
    </citation>
    <scope>NUCLEOTIDE SEQUENCE [LARGE SCALE GENOMIC DNA]</scope>
    <source>
        <strain evidence="9 10">CN-1</strain>
    </source>
</reference>
<dbReference type="InterPro" id="IPR022414">
    <property type="entry name" value="ATP-guanido_PTrfase_cat"/>
</dbReference>
<evidence type="ECO:0000256" key="6">
    <source>
        <dbReference type="PROSITE-ProRule" id="PRU00843"/>
    </source>
</evidence>
<feature type="short sequence motif" description="RDXXRA motif of the pArg binding pocket involved in allosteric regulation" evidence="5">
    <location>
        <begin position="336"/>
        <end position="341"/>
    </location>
</feature>
<dbReference type="EMBL" id="AP024702">
    <property type="protein sequence ID" value="BCX49446.1"/>
    <property type="molecule type" value="Genomic_DNA"/>
</dbReference>
<comment type="function">
    <text evidence="5">Catalyzes the specific phosphorylation of arginine residues in proteins.</text>
</comment>
<feature type="binding site" evidence="5 6">
    <location>
        <position position="90"/>
    </location>
    <ligand>
        <name>ATP</name>
        <dbReference type="ChEBI" id="CHEBI:30616"/>
    </ligand>
</feature>
<feature type="binding site" evidence="5 6">
    <location>
        <position position="124"/>
    </location>
    <ligand>
        <name>ATP</name>
        <dbReference type="ChEBI" id="CHEBI:30616"/>
    </ligand>
</feature>
<dbReference type="PANTHER" id="PTHR11547">
    <property type="entry name" value="ARGININE OR CREATINE KINASE"/>
    <property type="match status" value="1"/>
</dbReference>
<keyword evidence="4 5" id="KW-0067">ATP-binding</keyword>
<dbReference type="PANTHER" id="PTHR11547:SF38">
    <property type="entry name" value="ARGININE KINASE 1-RELATED"/>
    <property type="match status" value="1"/>
</dbReference>
<dbReference type="SUPFAM" id="SSF55931">
    <property type="entry name" value="Glutamine synthetase/guanido kinase"/>
    <property type="match status" value="1"/>
</dbReference>
<evidence type="ECO:0000313" key="9">
    <source>
        <dbReference type="EMBL" id="BCX49446.1"/>
    </source>
</evidence>
<evidence type="ECO:0000259" key="8">
    <source>
        <dbReference type="PROSITE" id="PS51510"/>
    </source>
</evidence>
<keyword evidence="10" id="KW-1185">Reference proteome</keyword>
<dbReference type="HAMAP" id="MF_00602">
    <property type="entry name" value="Prot_Arg_kinase"/>
    <property type="match status" value="1"/>
</dbReference>
<keyword evidence="1 5" id="KW-0808">Transferase</keyword>
<gene>
    <name evidence="5" type="primary">mcsB</name>
    <name evidence="9" type="ORF">HAHE_33540</name>
</gene>
<name>A0ABN6H754_9BACT</name>
<dbReference type="InterPro" id="IPR000749">
    <property type="entry name" value="ATP-guanido_PTrfase"/>
</dbReference>
<comment type="similarity">
    <text evidence="5 6 7">Belongs to the ATP:guanido phosphotransferase family.</text>
</comment>
<keyword evidence="5" id="KW-0021">Allosteric enzyme</keyword>
<evidence type="ECO:0000256" key="7">
    <source>
        <dbReference type="RuleBase" id="RU000505"/>
    </source>
</evidence>
<evidence type="ECO:0000313" key="10">
    <source>
        <dbReference type="Proteomes" id="UP001374893"/>
    </source>
</evidence>
<accession>A0ABN6H754</accession>
<dbReference type="Proteomes" id="UP001374893">
    <property type="component" value="Chromosome"/>
</dbReference>
<feature type="binding site" evidence="5 6">
    <location>
        <begin position="206"/>
        <end position="211"/>
    </location>
    <ligand>
        <name>ATP</name>
        <dbReference type="ChEBI" id="CHEBI:30616"/>
    </ligand>
</feature>
<dbReference type="InterPro" id="IPR023660">
    <property type="entry name" value="Arg_Kinase"/>
</dbReference>
<dbReference type="PROSITE" id="PS51510">
    <property type="entry name" value="PHOSPHAGEN_KINASE_C"/>
    <property type="match status" value="1"/>
</dbReference>
<dbReference type="EC" id="2.7.14.1" evidence="5"/>
<feature type="domain" description="Phosphagen kinase C-terminal" evidence="8">
    <location>
        <begin position="24"/>
        <end position="253"/>
    </location>
</feature>
<sequence>MMRFATLMKHPADWMTGKGADNAVVLTSRIRLARNLANVPFPGWAKKGQRQEVLEELLPCVEALDCMKDGFSKPLESLSSVQKQVMVERHLISREHAARGEGSAVVIERRQSISVMINEEDHLRMQSIRPGLDLTAAYETLSEFDDEVAGAVEYAFDPALGYLTTCPTNLGTGMRASSMLHLPALVISDQIGQVLQAVNKIGLAVRGIFGEGTESLGNLFQISNQSTLGESEATILRRLERVIAQVAKHERNAREKLLEDDPDMVCDKIGRGYGVLKHAWIIDSKEALNHLSLLRLGGDLGFLPGETVALCDELLMEIQPAHLQVHNGSKLSPEERDAIRAEIIRSRLQTLQPPDIRFIKKTGGEDDTSPDLGIA</sequence>
<feature type="binding site" evidence="5 6">
    <location>
        <begin position="27"/>
        <end position="31"/>
    </location>
    <ligand>
        <name>ATP</name>
        <dbReference type="ChEBI" id="CHEBI:30616"/>
    </ligand>
</feature>
<evidence type="ECO:0000256" key="5">
    <source>
        <dbReference type="HAMAP-Rule" id="MF_00602"/>
    </source>
</evidence>
<dbReference type="CDD" id="cd07930">
    <property type="entry name" value="bacterial_phosphagen_kinase"/>
    <property type="match status" value="1"/>
</dbReference>
<evidence type="ECO:0000256" key="4">
    <source>
        <dbReference type="ARBA" id="ARBA00022840"/>
    </source>
</evidence>
<feature type="binding site" evidence="6">
    <location>
        <begin position="175"/>
        <end position="179"/>
    </location>
    <ligand>
        <name>ATP</name>
        <dbReference type="ChEBI" id="CHEBI:30616"/>
    </ligand>
</feature>
<keyword evidence="3 5" id="KW-0418">Kinase</keyword>
<comment type="caution">
    <text evidence="5">Lacks conserved residue(s) required for the propagation of feature annotation.</text>
</comment>
<dbReference type="NCBIfam" id="NF002194">
    <property type="entry name" value="PRK01059.1-4"/>
    <property type="match status" value="1"/>
</dbReference>
<dbReference type="InterPro" id="IPR022415">
    <property type="entry name" value="ATP-guanido_PTrfase_AS"/>
</dbReference>
<dbReference type="InterPro" id="IPR014746">
    <property type="entry name" value="Gln_synth/guanido_kin_cat_dom"/>
</dbReference>
<dbReference type="PROSITE" id="PS00112">
    <property type="entry name" value="PHOSPHAGEN_KINASE"/>
    <property type="match status" value="1"/>
</dbReference>
<evidence type="ECO:0000256" key="1">
    <source>
        <dbReference type="ARBA" id="ARBA00022679"/>
    </source>
</evidence>
<evidence type="ECO:0000256" key="2">
    <source>
        <dbReference type="ARBA" id="ARBA00022741"/>
    </source>
</evidence>
<keyword evidence="2 5" id="KW-0547">Nucleotide-binding</keyword>
<comment type="activity regulation">
    <text evidence="5">Appears to be allosterically activated by the binding of pArg-containing polypeptides to the pArg-binding pocket localized in the C-terminal domain of McsB.</text>
</comment>
<dbReference type="Gene3D" id="3.30.590.10">
    <property type="entry name" value="Glutamine synthetase/guanido kinase, catalytic domain"/>
    <property type="match status" value="1"/>
</dbReference>
<dbReference type="Pfam" id="PF00217">
    <property type="entry name" value="ATP-gua_Ptrans"/>
    <property type="match status" value="1"/>
</dbReference>
<organism evidence="9 10">
    <name type="scientific">Haloferula helveola</name>
    <dbReference type="NCBI Taxonomy" id="490095"/>
    <lineage>
        <taxon>Bacteria</taxon>
        <taxon>Pseudomonadati</taxon>
        <taxon>Verrucomicrobiota</taxon>
        <taxon>Verrucomicrobiia</taxon>
        <taxon>Verrucomicrobiales</taxon>
        <taxon>Verrucomicrobiaceae</taxon>
        <taxon>Haloferula</taxon>
    </lineage>
</organism>
<proteinExistence type="inferred from homology"/>
<protein>
    <recommendedName>
        <fullName evidence="5">Protein-arginine kinase</fullName>
        <ecNumber evidence="5">2.7.14.1</ecNumber>
    </recommendedName>
</protein>